<proteinExistence type="predicted"/>
<dbReference type="RefSeq" id="WP_157397197.1">
    <property type="nucleotide sequence ID" value="NZ_WSEL01000003.1"/>
</dbReference>
<comment type="caution">
    <text evidence="2">The sequence shown here is derived from an EMBL/GenBank/DDBJ whole genome shotgun (WGS) entry which is preliminary data.</text>
</comment>
<dbReference type="EMBL" id="WSEL01000003">
    <property type="protein sequence ID" value="MVQ29164.1"/>
    <property type="molecule type" value="Genomic_DNA"/>
</dbReference>
<feature type="region of interest" description="Disordered" evidence="1">
    <location>
        <begin position="1"/>
        <end position="36"/>
    </location>
</feature>
<accession>A0A6N8IQS4</accession>
<evidence type="ECO:0000256" key="1">
    <source>
        <dbReference type="SAM" id="MobiDB-lite"/>
    </source>
</evidence>
<name>A0A6N8IQS4_9BURK</name>
<reference evidence="2 3" key="1">
    <citation type="submission" date="2019-12" db="EMBL/GenBank/DDBJ databases">
        <authorList>
            <person name="Huq M.A."/>
        </authorList>
    </citation>
    <scope>NUCLEOTIDE SEQUENCE [LARGE SCALE GENOMIC DNA]</scope>
    <source>
        <strain evidence="2 3">MAH-25</strain>
    </source>
</reference>
<organism evidence="2 3">
    <name type="scientific">Ramlibacter pinisoli</name>
    <dbReference type="NCBI Taxonomy" id="2682844"/>
    <lineage>
        <taxon>Bacteria</taxon>
        <taxon>Pseudomonadati</taxon>
        <taxon>Pseudomonadota</taxon>
        <taxon>Betaproteobacteria</taxon>
        <taxon>Burkholderiales</taxon>
        <taxon>Comamonadaceae</taxon>
        <taxon>Ramlibacter</taxon>
    </lineage>
</organism>
<gene>
    <name evidence="2" type="ORF">GON04_06890</name>
</gene>
<evidence type="ECO:0000313" key="3">
    <source>
        <dbReference type="Proteomes" id="UP000469385"/>
    </source>
</evidence>
<sequence length="120" mass="12602">MTRIDSGPALSTWLPAEASTPGVHAKPASTAQARPAAQSLAATALQRIRAVPPDDPDRRRKALRIYLETTLLQAFGTQLALDGGFTQLLDAVQERMAADPQIAAVADRAAAMLCEQAPAG</sequence>
<keyword evidence="3" id="KW-1185">Reference proteome</keyword>
<protein>
    <submittedName>
        <fullName evidence="2">Uncharacterized protein</fullName>
    </submittedName>
</protein>
<dbReference type="Proteomes" id="UP000469385">
    <property type="component" value="Unassembled WGS sequence"/>
</dbReference>
<dbReference type="AlphaFoldDB" id="A0A6N8IQS4"/>
<evidence type="ECO:0000313" key="2">
    <source>
        <dbReference type="EMBL" id="MVQ29164.1"/>
    </source>
</evidence>